<dbReference type="OrthoDB" id="9977870at2759"/>
<dbReference type="Proteomes" id="UP000224854">
    <property type="component" value="Unassembled WGS sequence"/>
</dbReference>
<feature type="domain" description="RING-type" evidence="10">
    <location>
        <begin position="235"/>
        <end position="450"/>
    </location>
</feature>
<name>A0A2C5Z6Q3_9HYPO</name>
<dbReference type="Gene3D" id="1.20.120.1750">
    <property type="match status" value="1"/>
</dbReference>
<dbReference type="SUPFAM" id="SSF57850">
    <property type="entry name" value="RING/U-box"/>
    <property type="match status" value="1"/>
</dbReference>
<protein>
    <recommendedName>
        <fullName evidence="2">RBR-type E3 ubiquitin transferase</fullName>
        <ecNumber evidence="2">2.3.2.31</ecNumber>
    </recommendedName>
</protein>
<evidence type="ECO:0000256" key="7">
    <source>
        <dbReference type="ARBA" id="ARBA00022786"/>
    </source>
</evidence>
<evidence type="ECO:0000256" key="8">
    <source>
        <dbReference type="ARBA" id="ARBA00022833"/>
    </source>
</evidence>
<dbReference type="PANTHER" id="PTHR11685">
    <property type="entry name" value="RBR FAMILY RING FINGER AND IBR DOMAIN-CONTAINING"/>
    <property type="match status" value="1"/>
</dbReference>
<evidence type="ECO:0000256" key="2">
    <source>
        <dbReference type="ARBA" id="ARBA00012251"/>
    </source>
</evidence>
<keyword evidence="8" id="KW-0862">Zinc</keyword>
<keyword evidence="3" id="KW-0808">Transferase</keyword>
<dbReference type="GO" id="GO:0061630">
    <property type="term" value="F:ubiquitin protein ligase activity"/>
    <property type="evidence" value="ECO:0007669"/>
    <property type="project" value="UniProtKB-EC"/>
</dbReference>
<keyword evidence="7" id="KW-0833">Ubl conjugation pathway</keyword>
<keyword evidence="12" id="KW-1185">Reference proteome</keyword>
<feature type="compositionally biased region" description="Acidic residues" evidence="9">
    <location>
        <begin position="179"/>
        <end position="192"/>
    </location>
</feature>
<feature type="compositionally biased region" description="Basic residues" evidence="9">
    <location>
        <begin position="16"/>
        <end position="25"/>
    </location>
</feature>
<proteinExistence type="predicted"/>
<feature type="region of interest" description="Disordered" evidence="9">
    <location>
        <begin position="1"/>
        <end position="63"/>
    </location>
</feature>
<evidence type="ECO:0000256" key="4">
    <source>
        <dbReference type="ARBA" id="ARBA00022723"/>
    </source>
</evidence>
<feature type="region of interest" description="Disordered" evidence="9">
    <location>
        <begin position="139"/>
        <end position="312"/>
    </location>
</feature>
<reference evidence="11 12" key="1">
    <citation type="submission" date="2017-06" db="EMBL/GenBank/DDBJ databases">
        <title>Ant-infecting Ophiocordyceps genomes reveal a high diversity of potential behavioral manipulation genes and a possible major role for enterotoxins.</title>
        <authorList>
            <person name="De Bekker C."/>
            <person name="Evans H.C."/>
            <person name="Brachmann A."/>
            <person name="Hughes D.P."/>
        </authorList>
    </citation>
    <scope>NUCLEOTIDE SEQUENCE [LARGE SCALE GENOMIC DNA]</scope>
    <source>
        <strain evidence="11 12">1348a</strain>
    </source>
</reference>
<comment type="caution">
    <text evidence="11">The sequence shown here is derived from an EMBL/GenBank/DDBJ whole genome shotgun (WGS) entry which is preliminary data.</text>
</comment>
<dbReference type="InterPro" id="IPR031127">
    <property type="entry name" value="E3_UB_ligase_RBR"/>
</dbReference>
<feature type="compositionally biased region" description="Basic residues" evidence="9">
    <location>
        <begin position="196"/>
        <end position="206"/>
    </location>
</feature>
<evidence type="ECO:0000256" key="5">
    <source>
        <dbReference type="ARBA" id="ARBA00022737"/>
    </source>
</evidence>
<evidence type="ECO:0000313" key="12">
    <source>
        <dbReference type="Proteomes" id="UP000224854"/>
    </source>
</evidence>
<feature type="region of interest" description="Disordered" evidence="9">
    <location>
        <begin position="632"/>
        <end position="688"/>
    </location>
</feature>
<keyword evidence="6" id="KW-0863">Zinc-finger</keyword>
<evidence type="ECO:0000313" key="11">
    <source>
        <dbReference type="EMBL" id="PHH75402.1"/>
    </source>
</evidence>
<dbReference type="EMBL" id="NJEU01000374">
    <property type="protein sequence ID" value="PHH75402.1"/>
    <property type="molecule type" value="Genomic_DNA"/>
</dbReference>
<keyword evidence="4" id="KW-0479">Metal-binding</keyword>
<dbReference type="Pfam" id="PF01485">
    <property type="entry name" value="IBR"/>
    <property type="match status" value="2"/>
</dbReference>
<dbReference type="GO" id="GO:0008270">
    <property type="term" value="F:zinc ion binding"/>
    <property type="evidence" value="ECO:0007669"/>
    <property type="project" value="UniProtKB-KW"/>
</dbReference>
<dbReference type="GO" id="GO:0016567">
    <property type="term" value="P:protein ubiquitination"/>
    <property type="evidence" value="ECO:0007669"/>
    <property type="project" value="InterPro"/>
</dbReference>
<dbReference type="AlphaFoldDB" id="A0A2C5Z6Q3"/>
<organism evidence="11 12">
    <name type="scientific">Ophiocordyceps australis</name>
    <dbReference type="NCBI Taxonomy" id="1399860"/>
    <lineage>
        <taxon>Eukaryota</taxon>
        <taxon>Fungi</taxon>
        <taxon>Dikarya</taxon>
        <taxon>Ascomycota</taxon>
        <taxon>Pezizomycotina</taxon>
        <taxon>Sordariomycetes</taxon>
        <taxon>Hypocreomycetidae</taxon>
        <taxon>Hypocreales</taxon>
        <taxon>Ophiocordycipitaceae</taxon>
        <taxon>Ophiocordyceps</taxon>
    </lineage>
</organism>
<dbReference type="CDD" id="cd20335">
    <property type="entry name" value="BRcat_RBR"/>
    <property type="match status" value="1"/>
</dbReference>
<feature type="compositionally biased region" description="Basic residues" evidence="9">
    <location>
        <begin position="274"/>
        <end position="283"/>
    </location>
</feature>
<evidence type="ECO:0000256" key="3">
    <source>
        <dbReference type="ARBA" id="ARBA00022679"/>
    </source>
</evidence>
<dbReference type="InterPro" id="IPR002867">
    <property type="entry name" value="IBR_dom"/>
</dbReference>
<feature type="compositionally biased region" description="Basic and acidic residues" evidence="9">
    <location>
        <begin position="214"/>
        <end position="224"/>
    </location>
</feature>
<feature type="compositionally biased region" description="Low complexity" evidence="9">
    <location>
        <begin position="28"/>
        <end position="42"/>
    </location>
</feature>
<dbReference type="CDD" id="cd22584">
    <property type="entry name" value="Rcat_RBR_unk"/>
    <property type="match status" value="1"/>
</dbReference>
<feature type="compositionally biased region" description="Basic residues" evidence="9">
    <location>
        <begin position="164"/>
        <end position="176"/>
    </location>
</feature>
<gene>
    <name evidence="11" type="ORF">CDD82_4456</name>
</gene>
<dbReference type="EC" id="2.3.2.31" evidence="2"/>
<dbReference type="InterPro" id="IPR044066">
    <property type="entry name" value="TRIAD_supradom"/>
</dbReference>
<evidence type="ECO:0000256" key="9">
    <source>
        <dbReference type="SAM" id="MobiDB-lite"/>
    </source>
</evidence>
<accession>A0A2C5Z6Q3</accession>
<evidence type="ECO:0000256" key="1">
    <source>
        <dbReference type="ARBA" id="ARBA00001798"/>
    </source>
</evidence>
<comment type="catalytic activity">
    <reaction evidence="1">
        <text>[E2 ubiquitin-conjugating enzyme]-S-ubiquitinyl-L-cysteine + [acceptor protein]-L-lysine = [E2 ubiquitin-conjugating enzyme]-L-cysteine + [acceptor protein]-N(6)-ubiquitinyl-L-lysine.</text>
        <dbReference type="EC" id="2.3.2.31"/>
    </reaction>
</comment>
<dbReference type="PROSITE" id="PS51873">
    <property type="entry name" value="TRIAD"/>
    <property type="match status" value="1"/>
</dbReference>
<sequence>MDSRNWKPPASPSHHSPPRLRRSRVHNASSQAQYSSTSTEAQVSKMPPPPHLAPSPTDVYRRPGHWMALDNSICHRGPSIRDSPPLYRGRRHFAPEWSAYSSTSALGYRGDGYLDPNPAAADGIDDPDDDNQIEVVEEMDSDSARLMARGRQPSRNIDGFYPTKHQRHGMRPHRRISHDDDDDGDDDDDDQDSDYHHHRPARRRHASPSPGESSIREKPRRAVDKGVGVPGLHSRHLTFPIMIDDSRPPLSSSRPTGRRRHRSVGVIELESRPRRASRARSSHSRSGSATGGPSGFMGAILGAGQLDRVSPDRPIKESRATKRMVADFSTKNRLYCPSRRCREWINPDNIGRENGQKVARCGRCKTKICCICSGKWHGTSECHKDEETARLLAQAQEEGWKRCYRCKAVVELNEGCNQMTCRCCGAEFCMICGVRWKACDCPWFNDGPDVKTDRFGHGISGKPRSREIMHSDLEDEHPGHEVAAMALPVRPRPRSYEEDALARRLNEQRQAPAGRHLAYDKGYYANGDYEHESRHPPSRAVAPFATAALRVDKAGDSTGLGRGRGRRGDSMERRLADRLSDARSGGGLRTTTIKMREEARQHSIDGNMYNRAVAPRLERLAGGRVSRSFEDEAPAARNCRRRCSEGHAPKSSDMAGLSGPGQGMSRVSQWRSFVQPGVPEDDKMFGPA</sequence>
<evidence type="ECO:0000256" key="6">
    <source>
        <dbReference type="ARBA" id="ARBA00022771"/>
    </source>
</evidence>
<evidence type="ECO:0000259" key="10">
    <source>
        <dbReference type="PROSITE" id="PS51873"/>
    </source>
</evidence>
<keyword evidence="5" id="KW-0677">Repeat</keyword>